<comment type="similarity">
    <text evidence="1">Belongs to the BolA/IbaG family.</text>
</comment>
<sequence>METAKGPIEQAAEHKIKEALEPSTLEIVNESHLHAHHAAMRGNTNPETHFRITIVSDNFAGKTMMQRHRLVYGLLNEELQNGIHALSLKTKTKEEIEKAQQKQQQQ</sequence>
<dbReference type="Proteomes" id="UP001209540">
    <property type="component" value="Unassembled WGS sequence"/>
</dbReference>
<evidence type="ECO:0000313" key="3">
    <source>
        <dbReference type="Proteomes" id="UP001209540"/>
    </source>
</evidence>
<name>A0AAD5PBR0_9FUNG</name>
<protein>
    <submittedName>
        <fullName evidence="2">Bola-like protein-domain-containing protein</fullName>
    </submittedName>
</protein>
<comment type="caution">
    <text evidence="2">The sequence shown here is derived from an EMBL/GenBank/DDBJ whole genome shotgun (WGS) entry which is preliminary data.</text>
</comment>
<proteinExistence type="inferred from homology"/>
<evidence type="ECO:0000256" key="1">
    <source>
        <dbReference type="RuleBase" id="RU003860"/>
    </source>
</evidence>
<reference evidence="2" key="2">
    <citation type="submission" date="2023-02" db="EMBL/GenBank/DDBJ databases">
        <authorList>
            <consortium name="DOE Joint Genome Institute"/>
            <person name="Mondo S.J."/>
            <person name="Chang Y."/>
            <person name="Wang Y."/>
            <person name="Ahrendt S."/>
            <person name="Andreopoulos W."/>
            <person name="Barry K."/>
            <person name="Beard J."/>
            <person name="Benny G.L."/>
            <person name="Blankenship S."/>
            <person name="Bonito G."/>
            <person name="Cuomo C."/>
            <person name="Desiro A."/>
            <person name="Gervers K.A."/>
            <person name="Hundley H."/>
            <person name="Kuo A."/>
            <person name="LaButti K."/>
            <person name="Lang B.F."/>
            <person name="Lipzen A."/>
            <person name="O'Donnell K."/>
            <person name="Pangilinan J."/>
            <person name="Reynolds N."/>
            <person name="Sandor L."/>
            <person name="Smith M.W."/>
            <person name="Tsang A."/>
            <person name="Grigoriev I.V."/>
            <person name="Stajich J.E."/>
            <person name="Spatafora J.W."/>
        </authorList>
    </citation>
    <scope>NUCLEOTIDE SEQUENCE</scope>
    <source>
        <strain evidence="2">RSA 2281</strain>
    </source>
</reference>
<evidence type="ECO:0000313" key="2">
    <source>
        <dbReference type="EMBL" id="KAI9251893.1"/>
    </source>
</evidence>
<gene>
    <name evidence="2" type="ORF">BDA99DRAFT_521466</name>
</gene>
<dbReference type="SUPFAM" id="SSF82657">
    <property type="entry name" value="BolA-like"/>
    <property type="match status" value="1"/>
</dbReference>
<dbReference type="EMBL" id="JAIXMP010000029">
    <property type="protein sequence ID" value="KAI9251893.1"/>
    <property type="molecule type" value="Genomic_DNA"/>
</dbReference>
<dbReference type="GO" id="GO:0005759">
    <property type="term" value="C:mitochondrial matrix"/>
    <property type="evidence" value="ECO:0007669"/>
    <property type="project" value="TreeGrafter"/>
</dbReference>
<dbReference type="PANTHER" id="PTHR46230:SF7">
    <property type="entry name" value="BOLA-LIKE PROTEIN 1"/>
    <property type="match status" value="1"/>
</dbReference>
<dbReference type="InterPro" id="IPR036065">
    <property type="entry name" value="BolA-like_sf"/>
</dbReference>
<dbReference type="GO" id="GO:0044572">
    <property type="term" value="P:[4Fe-4S] cluster assembly"/>
    <property type="evidence" value="ECO:0007669"/>
    <property type="project" value="TreeGrafter"/>
</dbReference>
<organism evidence="2 3">
    <name type="scientific">Phascolomyces articulosus</name>
    <dbReference type="NCBI Taxonomy" id="60185"/>
    <lineage>
        <taxon>Eukaryota</taxon>
        <taxon>Fungi</taxon>
        <taxon>Fungi incertae sedis</taxon>
        <taxon>Mucoromycota</taxon>
        <taxon>Mucoromycotina</taxon>
        <taxon>Mucoromycetes</taxon>
        <taxon>Mucorales</taxon>
        <taxon>Lichtheimiaceae</taxon>
        <taxon>Phascolomyces</taxon>
    </lineage>
</organism>
<dbReference type="Pfam" id="PF01722">
    <property type="entry name" value="BolA"/>
    <property type="match status" value="1"/>
</dbReference>
<keyword evidence="3" id="KW-1185">Reference proteome</keyword>
<dbReference type="InterPro" id="IPR002634">
    <property type="entry name" value="BolA"/>
</dbReference>
<accession>A0AAD5PBR0</accession>
<dbReference type="Gene3D" id="3.30.300.90">
    <property type="entry name" value="BolA-like"/>
    <property type="match status" value="1"/>
</dbReference>
<dbReference type="AlphaFoldDB" id="A0AAD5PBR0"/>
<dbReference type="PIRSF" id="PIRSF003113">
    <property type="entry name" value="BolA"/>
    <property type="match status" value="1"/>
</dbReference>
<reference evidence="2" key="1">
    <citation type="journal article" date="2022" name="IScience">
        <title>Evolution of zygomycete secretomes and the origins of terrestrial fungal ecologies.</title>
        <authorList>
            <person name="Chang Y."/>
            <person name="Wang Y."/>
            <person name="Mondo S."/>
            <person name="Ahrendt S."/>
            <person name="Andreopoulos W."/>
            <person name="Barry K."/>
            <person name="Beard J."/>
            <person name="Benny G.L."/>
            <person name="Blankenship S."/>
            <person name="Bonito G."/>
            <person name="Cuomo C."/>
            <person name="Desiro A."/>
            <person name="Gervers K.A."/>
            <person name="Hundley H."/>
            <person name="Kuo A."/>
            <person name="LaButti K."/>
            <person name="Lang B.F."/>
            <person name="Lipzen A."/>
            <person name="O'Donnell K."/>
            <person name="Pangilinan J."/>
            <person name="Reynolds N."/>
            <person name="Sandor L."/>
            <person name="Smith M.E."/>
            <person name="Tsang A."/>
            <person name="Grigoriev I.V."/>
            <person name="Stajich J.E."/>
            <person name="Spatafora J.W."/>
        </authorList>
    </citation>
    <scope>NUCLEOTIDE SEQUENCE</scope>
    <source>
        <strain evidence="2">RSA 2281</strain>
    </source>
</reference>
<dbReference type="PANTHER" id="PTHR46230">
    <property type="match status" value="1"/>
</dbReference>